<sequence>MSRTRVCAALLLLLAAAPPASARLAGVPRLLARARGLVRLDIAPHSSRDVQSALAAAREHTFAELSSQCAVVPMPPLPLPPAAAPPPPPPAAAALPLPPPLAAAPPSPPSPPAAPPIVVAVAPSPPSAAAPAATPAAAPARAPPAAPTEPARPPPPPSPPPFAAGPTADALRERFRAKPAPPPPPPAIEAVLSWAQLEALAPPGGMRRSSGRGAIVEPLAARSRTHRAFRLRALSAARALGLRRPAEPPSTKAGLVLWRDTNGWCPYCERVWIALEAMGVEYAERTVNLQQKDSRFLSLARHYSPTGRSSVPVLTTPDGEHVLWESADILAFLSGRTEADAEGDTAGASAASFDATGAVTQVAKSGRRNVVPALRISADAPRDAWPLTPASSAQLALVARVMAAVSNATAAVTPPAFGPAAGRAPQLSSADMLARFNAAAAALDALDAELGRTPGPFFGGQLVSAADCSIAPFLERYSRNGAIANGDIPQLADLAARARGRAWPHIARWYGAMDGWAPYASRIEGDAYSYAKLAGTFARFGLRLRAGAPARDGAEGAGGERGGGRARRALRAAHTAARTLFGRARAAAADASRAARRLPPPPPPPPPLTADALAALERRAADADATALSKLPSVERARELLAVGSGGAAGEPTPLSARLQIGGSLAGGAAGDASAVATGAARGEALANLAVNRRAVLADALAGCGLAATGDERVADEADAYLRLVGTALAARAPRAAADMCDGAASALARTLGRAALDAEVRARLAKIGEFVARRLCVPRDMGQPAAEQLRAALLLSAHALRG</sequence>
<keyword evidence="5" id="KW-1185">Reference proteome</keyword>
<accession>A0A8J6C9B3</accession>
<feature type="compositionally biased region" description="Pro residues" evidence="1">
    <location>
        <begin position="598"/>
        <end position="608"/>
    </location>
</feature>
<dbReference type="Gene3D" id="3.40.30.10">
    <property type="entry name" value="Glutaredoxin"/>
    <property type="match status" value="1"/>
</dbReference>
<dbReference type="PROSITE" id="PS51354">
    <property type="entry name" value="GLUTAREDOXIN_2"/>
    <property type="match status" value="1"/>
</dbReference>
<evidence type="ECO:0000259" key="3">
    <source>
        <dbReference type="PROSITE" id="PS50404"/>
    </source>
</evidence>
<dbReference type="SUPFAM" id="SSF52833">
    <property type="entry name" value="Thioredoxin-like"/>
    <property type="match status" value="1"/>
</dbReference>
<dbReference type="CDD" id="cd00570">
    <property type="entry name" value="GST_N_family"/>
    <property type="match status" value="1"/>
</dbReference>
<dbReference type="InterPro" id="IPR004045">
    <property type="entry name" value="Glutathione_S-Trfase_N"/>
</dbReference>
<dbReference type="PROSITE" id="PS50404">
    <property type="entry name" value="GST_NTER"/>
    <property type="match status" value="1"/>
</dbReference>
<feature type="region of interest" description="Disordered" evidence="1">
    <location>
        <begin position="591"/>
        <end position="610"/>
    </location>
</feature>
<dbReference type="PANTHER" id="PTHR43968">
    <property type="match status" value="1"/>
</dbReference>
<evidence type="ECO:0000256" key="1">
    <source>
        <dbReference type="SAM" id="MobiDB-lite"/>
    </source>
</evidence>
<dbReference type="Proteomes" id="UP000751190">
    <property type="component" value="Unassembled WGS sequence"/>
</dbReference>
<proteinExistence type="predicted"/>
<feature type="compositionally biased region" description="Low complexity" evidence="1">
    <location>
        <begin position="129"/>
        <end position="140"/>
    </location>
</feature>
<dbReference type="OrthoDB" id="4951845at2759"/>
<comment type="caution">
    <text evidence="4">The sequence shown here is derived from an EMBL/GenBank/DDBJ whole genome shotgun (WGS) entry which is preliminary data.</text>
</comment>
<dbReference type="AlphaFoldDB" id="A0A8J6C9B3"/>
<evidence type="ECO:0000313" key="4">
    <source>
        <dbReference type="EMBL" id="KAG8464394.1"/>
    </source>
</evidence>
<dbReference type="Pfam" id="PF13410">
    <property type="entry name" value="GST_C_2"/>
    <property type="match status" value="1"/>
</dbReference>
<dbReference type="SUPFAM" id="SSF81995">
    <property type="entry name" value="beta-sandwich domain of Sec23/24"/>
    <property type="match status" value="1"/>
</dbReference>
<evidence type="ECO:0000256" key="2">
    <source>
        <dbReference type="SAM" id="SignalP"/>
    </source>
</evidence>
<organism evidence="4 5">
    <name type="scientific">Diacronema lutheri</name>
    <name type="common">Unicellular marine alga</name>
    <name type="synonym">Monochrysis lutheri</name>
    <dbReference type="NCBI Taxonomy" id="2081491"/>
    <lineage>
        <taxon>Eukaryota</taxon>
        <taxon>Haptista</taxon>
        <taxon>Haptophyta</taxon>
        <taxon>Pavlovophyceae</taxon>
        <taxon>Pavlovales</taxon>
        <taxon>Pavlovaceae</taxon>
        <taxon>Diacronema</taxon>
    </lineage>
</organism>
<dbReference type="Gene3D" id="1.20.1050.10">
    <property type="match status" value="1"/>
</dbReference>
<reference evidence="4" key="1">
    <citation type="submission" date="2021-05" db="EMBL/GenBank/DDBJ databases">
        <title>The genome of the haptophyte Pavlova lutheri (Diacronema luteri, Pavlovales) - a model for lipid biosynthesis in eukaryotic algae.</title>
        <authorList>
            <person name="Hulatt C.J."/>
            <person name="Posewitz M.C."/>
        </authorList>
    </citation>
    <scope>NUCLEOTIDE SEQUENCE</scope>
    <source>
        <strain evidence="4">NIVA-4/92</strain>
    </source>
</reference>
<dbReference type="GO" id="GO:0005737">
    <property type="term" value="C:cytoplasm"/>
    <property type="evidence" value="ECO:0007669"/>
    <property type="project" value="TreeGrafter"/>
</dbReference>
<dbReference type="PANTHER" id="PTHR43968:SF6">
    <property type="entry name" value="GLUTATHIONE S-TRANSFERASE OMEGA"/>
    <property type="match status" value="1"/>
</dbReference>
<dbReference type="InterPro" id="IPR036249">
    <property type="entry name" value="Thioredoxin-like_sf"/>
</dbReference>
<feature type="signal peptide" evidence="2">
    <location>
        <begin position="1"/>
        <end position="22"/>
    </location>
</feature>
<protein>
    <recommendedName>
        <fullName evidence="3">GST N-terminal domain-containing protein</fullName>
    </recommendedName>
</protein>
<feature type="chain" id="PRO_5035287697" description="GST N-terminal domain-containing protein" evidence="2">
    <location>
        <begin position="23"/>
        <end position="803"/>
    </location>
</feature>
<dbReference type="InterPro" id="IPR050983">
    <property type="entry name" value="GST_Omega/HSP26"/>
</dbReference>
<keyword evidence="2" id="KW-0732">Signal</keyword>
<dbReference type="SUPFAM" id="SSF47616">
    <property type="entry name" value="GST C-terminal domain-like"/>
    <property type="match status" value="1"/>
</dbReference>
<dbReference type="EMBL" id="JAGTXO010000013">
    <property type="protein sequence ID" value="KAG8464394.1"/>
    <property type="molecule type" value="Genomic_DNA"/>
</dbReference>
<gene>
    <name evidence="4" type="ORF">KFE25_003457</name>
</gene>
<evidence type="ECO:0000313" key="5">
    <source>
        <dbReference type="Proteomes" id="UP000751190"/>
    </source>
</evidence>
<dbReference type="Pfam" id="PF13409">
    <property type="entry name" value="GST_N_2"/>
    <property type="match status" value="1"/>
</dbReference>
<feature type="compositionally biased region" description="Pro residues" evidence="1">
    <location>
        <begin position="141"/>
        <end position="163"/>
    </location>
</feature>
<name>A0A8J6C9B3_DIALT</name>
<feature type="domain" description="GST N-terminal" evidence="3">
    <location>
        <begin position="255"/>
        <end position="341"/>
    </location>
</feature>
<feature type="region of interest" description="Disordered" evidence="1">
    <location>
        <begin position="124"/>
        <end position="166"/>
    </location>
</feature>
<dbReference type="InterPro" id="IPR036282">
    <property type="entry name" value="Glutathione-S-Trfase_C_sf"/>
</dbReference>